<dbReference type="EMBL" id="CAJPIZ010017010">
    <property type="protein sequence ID" value="CAG2115929.1"/>
    <property type="molecule type" value="Genomic_DNA"/>
</dbReference>
<accession>A0A7R9L810</accession>
<keyword evidence="2" id="KW-1185">Reference proteome</keyword>
<reference evidence="1" key="1">
    <citation type="submission" date="2020-11" db="EMBL/GenBank/DDBJ databases">
        <authorList>
            <person name="Tran Van P."/>
        </authorList>
    </citation>
    <scope>NUCLEOTIDE SEQUENCE</scope>
</reference>
<gene>
    <name evidence="1" type="ORF">OSB1V03_LOCUS15890</name>
</gene>
<dbReference type="EMBL" id="OC871585">
    <property type="protein sequence ID" value="CAD7635499.1"/>
    <property type="molecule type" value="Genomic_DNA"/>
</dbReference>
<dbReference type="AlphaFoldDB" id="A0A7R9L810"/>
<name>A0A7R9L810_9ACAR</name>
<proteinExistence type="predicted"/>
<dbReference type="Proteomes" id="UP000759131">
    <property type="component" value="Unassembled WGS sequence"/>
</dbReference>
<protein>
    <submittedName>
        <fullName evidence="1">Uncharacterized protein</fullName>
    </submittedName>
</protein>
<sequence>MLYCLDWCLLCPNISPELLSRH</sequence>
<evidence type="ECO:0000313" key="1">
    <source>
        <dbReference type="EMBL" id="CAD7635499.1"/>
    </source>
</evidence>
<organism evidence="1">
    <name type="scientific">Medioppia subpectinata</name>
    <dbReference type="NCBI Taxonomy" id="1979941"/>
    <lineage>
        <taxon>Eukaryota</taxon>
        <taxon>Metazoa</taxon>
        <taxon>Ecdysozoa</taxon>
        <taxon>Arthropoda</taxon>
        <taxon>Chelicerata</taxon>
        <taxon>Arachnida</taxon>
        <taxon>Acari</taxon>
        <taxon>Acariformes</taxon>
        <taxon>Sarcoptiformes</taxon>
        <taxon>Oribatida</taxon>
        <taxon>Brachypylina</taxon>
        <taxon>Oppioidea</taxon>
        <taxon>Oppiidae</taxon>
        <taxon>Medioppia</taxon>
    </lineage>
</organism>
<evidence type="ECO:0000313" key="2">
    <source>
        <dbReference type="Proteomes" id="UP000759131"/>
    </source>
</evidence>